<accession>A0A4C1XIR0</accession>
<evidence type="ECO:0000313" key="3">
    <source>
        <dbReference type="Proteomes" id="UP000299102"/>
    </source>
</evidence>
<evidence type="ECO:0000313" key="2">
    <source>
        <dbReference type="EMBL" id="GBP62147.1"/>
    </source>
</evidence>
<gene>
    <name evidence="2" type="ORF">EVAR_40597_1</name>
</gene>
<name>A0A4C1XIR0_EUMVA</name>
<keyword evidence="3" id="KW-1185">Reference proteome</keyword>
<comment type="caution">
    <text evidence="2">The sequence shown here is derived from an EMBL/GenBank/DDBJ whole genome shotgun (WGS) entry which is preliminary data.</text>
</comment>
<sequence length="103" mass="11471">MSLATEPPPLLRRWTHLLSCKPGTKENNLSTGLSPSLITLRDNDSPVGILPYGIILGAVDKNLKRRGSHIPTSVRRREQIRGRKASDRYIQAERTEGKSPITD</sequence>
<reference evidence="2 3" key="1">
    <citation type="journal article" date="2019" name="Commun. Biol.">
        <title>The bagworm genome reveals a unique fibroin gene that provides high tensile strength.</title>
        <authorList>
            <person name="Kono N."/>
            <person name="Nakamura H."/>
            <person name="Ohtoshi R."/>
            <person name="Tomita M."/>
            <person name="Numata K."/>
            <person name="Arakawa K."/>
        </authorList>
    </citation>
    <scope>NUCLEOTIDE SEQUENCE [LARGE SCALE GENOMIC DNA]</scope>
</reference>
<evidence type="ECO:0000256" key="1">
    <source>
        <dbReference type="SAM" id="MobiDB-lite"/>
    </source>
</evidence>
<feature type="region of interest" description="Disordered" evidence="1">
    <location>
        <begin position="71"/>
        <end position="103"/>
    </location>
</feature>
<dbReference type="Proteomes" id="UP000299102">
    <property type="component" value="Unassembled WGS sequence"/>
</dbReference>
<dbReference type="EMBL" id="BGZK01000833">
    <property type="protein sequence ID" value="GBP62147.1"/>
    <property type="molecule type" value="Genomic_DNA"/>
</dbReference>
<feature type="compositionally biased region" description="Basic and acidic residues" evidence="1">
    <location>
        <begin position="75"/>
        <end position="97"/>
    </location>
</feature>
<proteinExistence type="predicted"/>
<dbReference type="AlphaFoldDB" id="A0A4C1XIR0"/>
<organism evidence="2 3">
    <name type="scientific">Eumeta variegata</name>
    <name type="common">Bagworm moth</name>
    <name type="synonym">Eumeta japonica</name>
    <dbReference type="NCBI Taxonomy" id="151549"/>
    <lineage>
        <taxon>Eukaryota</taxon>
        <taxon>Metazoa</taxon>
        <taxon>Ecdysozoa</taxon>
        <taxon>Arthropoda</taxon>
        <taxon>Hexapoda</taxon>
        <taxon>Insecta</taxon>
        <taxon>Pterygota</taxon>
        <taxon>Neoptera</taxon>
        <taxon>Endopterygota</taxon>
        <taxon>Lepidoptera</taxon>
        <taxon>Glossata</taxon>
        <taxon>Ditrysia</taxon>
        <taxon>Tineoidea</taxon>
        <taxon>Psychidae</taxon>
        <taxon>Oiketicinae</taxon>
        <taxon>Eumeta</taxon>
    </lineage>
</organism>
<protein>
    <submittedName>
        <fullName evidence="2">Uncharacterized protein</fullName>
    </submittedName>
</protein>